<dbReference type="InterPro" id="IPR003959">
    <property type="entry name" value="ATPase_AAA_core"/>
</dbReference>
<feature type="domain" description="ATPase AAA-type core" evidence="2">
    <location>
        <begin position="219"/>
        <end position="302"/>
    </location>
</feature>
<keyword evidence="4" id="KW-1185">Reference proteome</keyword>
<dbReference type="PANTHER" id="PTHR43581:SF4">
    <property type="entry name" value="ATP_GTP PHOSPHATASE"/>
    <property type="match status" value="1"/>
</dbReference>
<dbReference type="PIRSF" id="PIRSF029347">
    <property type="entry name" value="RecF"/>
    <property type="match status" value="1"/>
</dbReference>
<feature type="domain" description="Endonuclease GajA/Old nuclease/RecF-like AAA" evidence="1">
    <location>
        <begin position="1"/>
        <end position="117"/>
    </location>
</feature>
<dbReference type="OrthoDB" id="9805802at2"/>
<dbReference type="GO" id="GO:0005524">
    <property type="term" value="F:ATP binding"/>
    <property type="evidence" value="ECO:0007669"/>
    <property type="project" value="InterPro"/>
</dbReference>
<reference evidence="4" key="1">
    <citation type="submission" date="2017-09" db="EMBL/GenBank/DDBJ databases">
        <authorList>
            <person name="Varghese N."/>
            <person name="Submissions S."/>
        </authorList>
    </citation>
    <scope>NUCLEOTIDE SEQUENCE [LARGE SCALE GENOMIC DNA]</scope>
    <source>
        <strain evidence="4">DSM 29961</strain>
    </source>
</reference>
<dbReference type="EMBL" id="OCNH01000005">
    <property type="protein sequence ID" value="SOD96328.1"/>
    <property type="molecule type" value="Genomic_DNA"/>
</dbReference>
<accession>A0A286GLD2</accession>
<dbReference type="Pfam" id="PF13175">
    <property type="entry name" value="AAA_15"/>
    <property type="match status" value="1"/>
</dbReference>
<dbReference type="PANTHER" id="PTHR43581">
    <property type="entry name" value="ATP/GTP PHOSPHATASE"/>
    <property type="match status" value="1"/>
</dbReference>
<evidence type="ECO:0000259" key="2">
    <source>
        <dbReference type="Pfam" id="PF13304"/>
    </source>
</evidence>
<dbReference type="GO" id="GO:0016887">
    <property type="term" value="F:ATP hydrolysis activity"/>
    <property type="evidence" value="ECO:0007669"/>
    <property type="project" value="InterPro"/>
</dbReference>
<dbReference type="InterPro" id="IPR027417">
    <property type="entry name" value="P-loop_NTPase"/>
</dbReference>
<gene>
    <name evidence="3" type="ORF">SAMN06269250_5253</name>
</gene>
<dbReference type="InterPro" id="IPR051396">
    <property type="entry name" value="Bact_Antivir_Def_Nuclease"/>
</dbReference>
<dbReference type="AlphaFoldDB" id="A0A286GLD2"/>
<dbReference type="Proteomes" id="UP000219452">
    <property type="component" value="Unassembled WGS sequence"/>
</dbReference>
<sequence>MLKRVSIQNFKSLKDVTLDLQKVNLLIGPNNSGKTNFLKALEYFNQRVLQRTYNDSQERNFRYKRSTDYLSIGLTFQGNDEELQFLHKMNFLESPDRNEVQSSQINSRKGIILNKNEDGYPNAEFLRRELNSLSIYRPDPNKLTQPGPVGTGAEIVNSDSSNLIGFLDRMLGNKYRKSVFNRIETDLQTCVPEFDEINIDDESPTEEMKRLFPNNSFKRLGLTNSEQGVTYWADELSEGTLYFLALLCIINQPNPPKLLLLEEPEKGIHPRRIREVMNFIRRLVAEKDIQVIMTTHSPLLLDEFAESPESVFVFDKDAEGATIVNNLLRDVIEPANQKNAELGIPPVHYTDALGEYWTIGFLGGVPHETA</sequence>
<evidence type="ECO:0000313" key="3">
    <source>
        <dbReference type="EMBL" id="SOD96328.1"/>
    </source>
</evidence>
<dbReference type="Pfam" id="PF13304">
    <property type="entry name" value="AAA_21"/>
    <property type="match status" value="1"/>
</dbReference>
<dbReference type="SUPFAM" id="SSF52540">
    <property type="entry name" value="P-loop containing nucleoside triphosphate hydrolases"/>
    <property type="match status" value="1"/>
</dbReference>
<dbReference type="InterPro" id="IPR041685">
    <property type="entry name" value="AAA_GajA/Old/RecF-like"/>
</dbReference>
<name>A0A286GLD2_9BACT</name>
<proteinExistence type="predicted"/>
<protein>
    <submittedName>
        <fullName evidence="3">Predicted ATPase</fullName>
    </submittedName>
</protein>
<dbReference type="InterPro" id="IPR014555">
    <property type="entry name" value="RecF-like"/>
</dbReference>
<dbReference type="RefSeq" id="WP_097129819.1">
    <property type="nucleotide sequence ID" value="NZ_OCNH01000005.1"/>
</dbReference>
<dbReference type="CDD" id="cd00267">
    <property type="entry name" value="ABC_ATPase"/>
    <property type="match status" value="1"/>
</dbReference>
<dbReference type="Gene3D" id="3.40.50.300">
    <property type="entry name" value="P-loop containing nucleotide triphosphate hydrolases"/>
    <property type="match status" value="1"/>
</dbReference>
<evidence type="ECO:0000313" key="4">
    <source>
        <dbReference type="Proteomes" id="UP000219452"/>
    </source>
</evidence>
<organism evidence="3 4">
    <name type="scientific">Spirosoma fluviale</name>
    <dbReference type="NCBI Taxonomy" id="1597977"/>
    <lineage>
        <taxon>Bacteria</taxon>
        <taxon>Pseudomonadati</taxon>
        <taxon>Bacteroidota</taxon>
        <taxon>Cytophagia</taxon>
        <taxon>Cytophagales</taxon>
        <taxon>Cytophagaceae</taxon>
        <taxon>Spirosoma</taxon>
    </lineage>
</organism>
<evidence type="ECO:0000259" key="1">
    <source>
        <dbReference type="Pfam" id="PF13175"/>
    </source>
</evidence>